<keyword evidence="2 4" id="KW-0479">Metal-binding</keyword>
<evidence type="ECO:0000313" key="6">
    <source>
        <dbReference type="Proteomes" id="UP000239561"/>
    </source>
</evidence>
<sequence>MALSATPLDRIKILEPRNPNRSTGIINGQTSGILNWNDIPYPSFYRAYKELSTNFWIPDEVDMKGDARQYHELSAREKNAYDSIIGLLATLDSPQTRFIYNVAEYITDPAAHANAAIIGQQEVIHNESYSYVLASITGLADQNRVFEIARTHPTIIKRNAPIMGAYEDFMRDKTAETLIRSLIQSSILEGINFYSGFAYFYNLVRQNRMTGTGKIISFINRDELAHSKFISELIRAIIGENQALQGDQLTDYVHKAFEHAIDLETQWTAEVLDGIDGIDVDEMIRYVKYRANKMAGMLGIEKLYEGANDNVMPWIKAYADNFTETKTDFFEMRNASYKKTNSDNGFDDL</sequence>
<evidence type="ECO:0000256" key="2">
    <source>
        <dbReference type="PIRNR" id="PIRNR000355"/>
    </source>
</evidence>
<feature type="binding site" evidence="4">
    <location>
        <position position="189"/>
    </location>
    <ligand>
        <name>Fe cation</name>
        <dbReference type="ChEBI" id="CHEBI:24875"/>
        <label>2</label>
    </ligand>
</feature>
<dbReference type="NCBIfam" id="NF007184">
    <property type="entry name" value="PRK09614.1-3"/>
    <property type="match status" value="1"/>
</dbReference>
<dbReference type="EMBL" id="MDED01000002">
    <property type="protein sequence ID" value="PPU78455.1"/>
    <property type="molecule type" value="Genomic_DNA"/>
</dbReference>
<dbReference type="SUPFAM" id="SSF47240">
    <property type="entry name" value="Ferritin-like"/>
    <property type="match status" value="1"/>
</dbReference>
<dbReference type="GO" id="GO:0046872">
    <property type="term" value="F:metal ion binding"/>
    <property type="evidence" value="ECO:0007669"/>
    <property type="project" value="UniProtKB-KW"/>
</dbReference>
<dbReference type="Proteomes" id="UP000239561">
    <property type="component" value="Unassembled WGS sequence"/>
</dbReference>
<feature type="binding site" evidence="4">
    <location>
        <position position="226"/>
    </location>
    <ligand>
        <name>Fe cation</name>
        <dbReference type="ChEBI" id="CHEBI:24875"/>
        <label>2</label>
    </ligand>
</feature>
<dbReference type="PANTHER" id="PTHR23409">
    <property type="entry name" value="RIBONUCLEOSIDE-DIPHOSPHATE REDUCTASE SMALL CHAIN"/>
    <property type="match status" value="1"/>
</dbReference>
<dbReference type="InterPro" id="IPR009078">
    <property type="entry name" value="Ferritin-like_SF"/>
</dbReference>
<comment type="similarity">
    <text evidence="1 2">Belongs to the ribonucleoside diphosphate reductase small chain family.</text>
</comment>
<dbReference type="InterPro" id="IPR012348">
    <property type="entry name" value="RNR-like"/>
</dbReference>
<comment type="function">
    <text evidence="2">Provides the precursors necessary for DNA synthesis. Catalyzes the biosynthesis of deoxyribonucleotides from the corresponding ribonucleotides.</text>
</comment>
<gene>
    <name evidence="5" type="ORF">XcuCFBP2542_01815</name>
</gene>
<dbReference type="InterPro" id="IPR000358">
    <property type="entry name" value="RNR_small_fam"/>
</dbReference>
<feature type="active site" evidence="3">
    <location>
        <position position="129"/>
    </location>
</feature>
<organism evidence="5 6">
    <name type="scientific">Xanthomonas cucurbitae</name>
    <dbReference type="NCBI Taxonomy" id="56453"/>
    <lineage>
        <taxon>Bacteria</taxon>
        <taxon>Pseudomonadati</taxon>
        <taxon>Pseudomonadota</taxon>
        <taxon>Gammaproteobacteria</taxon>
        <taxon>Lysobacterales</taxon>
        <taxon>Lysobacteraceae</taxon>
        <taxon>Xanthomonas</taxon>
    </lineage>
</organism>
<dbReference type="Gene3D" id="1.10.620.20">
    <property type="entry name" value="Ribonucleotide Reductase, subunit A"/>
    <property type="match status" value="1"/>
</dbReference>
<feature type="binding site" evidence="4">
    <location>
        <position position="122"/>
    </location>
    <ligand>
        <name>Fe cation</name>
        <dbReference type="ChEBI" id="CHEBI:24875"/>
        <label>1</label>
    </ligand>
</feature>
<dbReference type="PIRSF" id="PIRSF000355">
    <property type="entry name" value="NrdB"/>
    <property type="match status" value="1"/>
</dbReference>
<feature type="binding site" evidence="4">
    <location>
        <position position="122"/>
    </location>
    <ligand>
        <name>Fe cation</name>
        <dbReference type="ChEBI" id="CHEBI:24875"/>
        <label>2</label>
    </ligand>
</feature>
<dbReference type="CDD" id="cd01049">
    <property type="entry name" value="RNRR2"/>
    <property type="match status" value="1"/>
</dbReference>
<proteinExistence type="inferred from homology"/>
<dbReference type="GO" id="GO:0004748">
    <property type="term" value="F:ribonucleoside-diphosphate reductase activity, thioredoxin disulfide as acceptor"/>
    <property type="evidence" value="ECO:0007669"/>
    <property type="project" value="UniProtKB-EC"/>
</dbReference>
<dbReference type="Pfam" id="PF00268">
    <property type="entry name" value="Ribonuc_red_sm"/>
    <property type="match status" value="1"/>
</dbReference>
<comment type="catalytic activity">
    <reaction evidence="2">
        <text>a 2'-deoxyribonucleoside 5'-diphosphate + [thioredoxin]-disulfide + H2O = a ribonucleoside 5'-diphosphate + [thioredoxin]-dithiol</text>
        <dbReference type="Rhea" id="RHEA:23252"/>
        <dbReference type="Rhea" id="RHEA-COMP:10698"/>
        <dbReference type="Rhea" id="RHEA-COMP:10700"/>
        <dbReference type="ChEBI" id="CHEBI:15377"/>
        <dbReference type="ChEBI" id="CHEBI:29950"/>
        <dbReference type="ChEBI" id="CHEBI:50058"/>
        <dbReference type="ChEBI" id="CHEBI:57930"/>
        <dbReference type="ChEBI" id="CHEBI:73316"/>
        <dbReference type="EC" id="1.17.4.1"/>
    </reaction>
</comment>
<keyword evidence="2" id="KW-0560">Oxidoreductase</keyword>
<feature type="binding site" evidence="4">
    <location>
        <position position="125"/>
    </location>
    <ligand>
        <name>Fe cation</name>
        <dbReference type="ChEBI" id="CHEBI:24875"/>
        <label>1</label>
    </ligand>
</feature>
<dbReference type="EC" id="1.17.4.1" evidence="2"/>
<keyword evidence="2 4" id="KW-0408">Iron</keyword>
<feature type="binding site" evidence="4">
    <location>
        <position position="92"/>
    </location>
    <ligand>
        <name>Fe cation</name>
        <dbReference type="ChEBI" id="CHEBI:24875"/>
        <label>1</label>
    </ligand>
</feature>
<dbReference type="InterPro" id="IPR033909">
    <property type="entry name" value="RNR_small"/>
</dbReference>
<evidence type="ECO:0000256" key="4">
    <source>
        <dbReference type="PIRSR" id="PIRSR000355-2"/>
    </source>
</evidence>
<evidence type="ECO:0000256" key="1">
    <source>
        <dbReference type="ARBA" id="ARBA00009303"/>
    </source>
</evidence>
<comment type="cofactor">
    <cofactor evidence="2 4">
        <name>Fe cation</name>
        <dbReference type="ChEBI" id="CHEBI:24875"/>
    </cofactor>
    <text evidence="2 4">Binds 2 iron ions per subunit.</text>
</comment>
<reference evidence="5 6" key="1">
    <citation type="submission" date="2016-08" db="EMBL/GenBank/DDBJ databases">
        <authorList>
            <person name="Seilhamer J.J."/>
        </authorList>
    </citation>
    <scope>NUCLEOTIDE SEQUENCE [LARGE SCALE GENOMIC DNA]</scope>
    <source>
        <strain evidence="5 6">CFBP2542</strain>
    </source>
</reference>
<evidence type="ECO:0000313" key="5">
    <source>
        <dbReference type="EMBL" id="PPU78455.1"/>
    </source>
</evidence>
<dbReference type="PANTHER" id="PTHR23409:SF18">
    <property type="entry name" value="RIBONUCLEOSIDE-DIPHOSPHATE REDUCTASE SUBUNIT M2"/>
    <property type="match status" value="1"/>
</dbReference>
<evidence type="ECO:0000256" key="3">
    <source>
        <dbReference type="PIRSR" id="PIRSR000355-1"/>
    </source>
</evidence>
<dbReference type="OrthoDB" id="9766544at2"/>
<accession>A0A2S7DXF4</accession>
<comment type="caution">
    <text evidence="5">The sequence shown here is derived from an EMBL/GenBank/DDBJ whole genome shotgun (WGS) entry which is preliminary data.</text>
</comment>
<name>A0A2S7DXF4_9XANT</name>
<dbReference type="AlphaFoldDB" id="A0A2S7DXF4"/>
<dbReference type="GO" id="GO:0009263">
    <property type="term" value="P:deoxyribonucleotide biosynthetic process"/>
    <property type="evidence" value="ECO:0007669"/>
    <property type="project" value="UniProtKB-KW"/>
</dbReference>
<dbReference type="UniPathway" id="UPA00326"/>
<protein>
    <recommendedName>
        <fullName evidence="2">Ribonucleoside-diphosphate reductase subunit beta</fullName>
        <ecNumber evidence="2">1.17.4.1</ecNumber>
    </recommendedName>
</protein>
<feature type="binding site" evidence="4">
    <location>
        <position position="223"/>
    </location>
    <ligand>
        <name>Fe cation</name>
        <dbReference type="ChEBI" id="CHEBI:24875"/>
        <label>2</label>
    </ligand>
</feature>
<keyword evidence="2" id="KW-0215">Deoxyribonucleotide synthesis</keyword>